<keyword evidence="2" id="KW-1185">Reference proteome</keyword>
<protein>
    <submittedName>
        <fullName evidence="1">Uncharacterized protein</fullName>
    </submittedName>
</protein>
<dbReference type="AlphaFoldDB" id="A0A1I4CZQ1"/>
<gene>
    <name evidence="1" type="ORF">SAMN05444581_1342</name>
</gene>
<organism evidence="1 2">
    <name type="scientific">Methylocapsa palsarum</name>
    <dbReference type="NCBI Taxonomy" id="1612308"/>
    <lineage>
        <taxon>Bacteria</taxon>
        <taxon>Pseudomonadati</taxon>
        <taxon>Pseudomonadota</taxon>
        <taxon>Alphaproteobacteria</taxon>
        <taxon>Hyphomicrobiales</taxon>
        <taxon>Beijerinckiaceae</taxon>
        <taxon>Methylocapsa</taxon>
    </lineage>
</organism>
<proteinExistence type="predicted"/>
<evidence type="ECO:0000313" key="1">
    <source>
        <dbReference type="EMBL" id="SFK86824.1"/>
    </source>
</evidence>
<sequence>MARSAEAGGFQSVRSWDCYSVNCHSAYGVAVPEEVSLLSVTVSKKRILARGLLHGDGN</sequence>
<name>A0A1I4CZQ1_9HYPH</name>
<reference evidence="1 2" key="1">
    <citation type="submission" date="2016-10" db="EMBL/GenBank/DDBJ databases">
        <authorList>
            <person name="de Groot N.N."/>
        </authorList>
    </citation>
    <scope>NUCLEOTIDE SEQUENCE [LARGE SCALE GENOMIC DNA]</scope>
    <source>
        <strain evidence="1 2">NE2</strain>
    </source>
</reference>
<evidence type="ECO:0000313" key="2">
    <source>
        <dbReference type="Proteomes" id="UP000198755"/>
    </source>
</evidence>
<dbReference type="Proteomes" id="UP000198755">
    <property type="component" value="Unassembled WGS sequence"/>
</dbReference>
<accession>A0A1I4CZQ1</accession>
<dbReference type="EMBL" id="FOSN01000034">
    <property type="protein sequence ID" value="SFK86824.1"/>
    <property type="molecule type" value="Genomic_DNA"/>
</dbReference>